<proteinExistence type="predicted"/>
<protein>
    <submittedName>
        <fullName evidence="1">Uncharacterized protein</fullName>
    </submittedName>
</protein>
<keyword evidence="2" id="KW-1185">Reference proteome</keyword>
<organism evidence="1 2">
    <name type="scientific">Pangasianodon gigas</name>
    <name type="common">Mekong giant catfish</name>
    <name type="synonym">Pangasius gigas</name>
    <dbReference type="NCBI Taxonomy" id="30993"/>
    <lineage>
        <taxon>Eukaryota</taxon>
        <taxon>Metazoa</taxon>
        <taxon>Chordata</taxon>
        <taxon>Craniata</taxon>
        <taxon>Vertebrata</taxon>
        <taxon>Euteleostomi</taxon>
        <taxon>Actinopterygii</taxon>
        <taxon>Neopterygii</taxon>
        <taxon>Teleostei</taxon>
        <taxon>Ostariophysi</taxon>
        <taxon>Siluriformes</taxon>
        <taxon>Pangasiidae</taxon>
        <taxon>Pangasianodon</taxon>
    </lineage>
</organism>
<name>A0ACC5XIA0_PANGG</name>
<sequence length="210" mass="23281">MVRRSGVQSVFQFIPKVFSGVEVRALCRTLEFFHSNLHTPCLHGARFVLRGIVMLEQLTQADAIAVDGGEVYIAGKCGLVPVMVEQYDERETSSYYAVAVVRKNSDLTYILLRGKKSCHTGVGHTAGWNIPMGLLHTKYKHCNFSTYFSESCAPGSDPESSLCRICKGGEAGKDKCKASDDEPYYGFAGAFRYDSHHIIVALYICMQKFG</sequence>
<dbReference type="EMBL" id="CM040474">
    <property type="protein sequence ID" value="MCI4391073.1"/>
    <property type="molecule type" value="Genomic_DNA"/>
</dbReference>
<evidence type="ECO:0000313" key="1">
    <source>
        <dbReference type="EMBL" id="MCI4391073.1"/>
    </source>
</evidence>
<reference evidence="1 2" key="1">
    <citation type="journal article" date="2022" name="bioRxiv">
        <title>An ancient truncated duplication of the anti-Mullerian hormone receptor type 2 gene is a potential conserved master sex determinant in the Pangasiidae catfish family.</title>
        <authorList>
            <person name="Wen M."/>
            <person name="Pan Q."/>
            <person name="Jouanno E."/>
            <person name="Montfort J."/>
            <person name="Zahm M."/>
            <person name="Cabau C."/>
            <person name="Klopp C."/>
            <person name="Iampietro C."/>
            <person name="Roques C."/>
            <person name="Bouchez O."/>
            <person name="Castinel A."/>
            <person name="Donnadieu C."/>
            <person name="Parrinello H."/>
            <person name="Poncet C."/>
            <person name="Belmonte E."/>
            <person name="Gautier V."/>
            <person name="Avarre J.-C."/>
            <person name="Dugue R."/>
            <person name="Gustiano R."/>
            <person name="Ha T.T.T."/>
            <person name="Campet M."/>
            <person name="Sriphairoj K."/>
            <person name="Ribolli J."/>
            <person name="de Almeida F.L."/>
            <person name="Desvignes T."/>
            <person name="Postlethwait J.H."/>
            <person name="Bucao C.F."/>
            <person name="Robinson-Rechavi M."/>
            <person name="Bobe J."/>
            <person name="Herpin A."/>
            <person name="Guiguen Y."/>
        </authorList>
    </citation>
    <scope>NUCLEOTIDE SEQUENCE [LARGE SCALE GENOMIC DNA]</scope>
    <source>
        <strain evidence="1">YG-Dec2019</strain>
    </source>
</reference>
<accession>A0ACC5XIA0</accession>
<comment type="caution">
    <text evidence="1">The sequence shown here is derived from an EMBL/GenBank/DDBJ whole genome shotgun (WGS) entry which is preliminary data.</text>
</comment>
<dbReference type="Proteomes" id="UP000829447">
    <property type="component" value="Linkage Group LG21"/>
</dbReference>
<evidence type="ECO:0000313" key="2">
    <source>
        <dbReference type="Proteomes" id="UP000829447"/>
    </source>
</evidence>
<gene>
    <name evidence="1" type="ORF">PGIGA_G00130010</name>
</gene>